<keyword evidence="3" id="KW-1185">Reference proteome</keyword>
<name>A0A124HDZ0_9ACTN</name>
<gene>
    <name evidence="2" type="ORF">AQI95_40965</name>
</gene>
<feature type="region of interest" description="Disordered" evidence="1">
    <location>
        <begin position="256"/>
        <end position="281"/>
    </location>
</feature>
<evidence type="ECO:0000256" key="1">
    <source>
        <dbReference type="SAM" id="MobiDB-lite"/>
    </source>
</evidence>
<evidence type="ECO:0000313" key="2">
    <source>
        <dbReference type="EMBL" id="KUM99078.1"/>
    </source>
</evidence>
<dbReference type="Proteomes" id="UP000053127">
    <property type="component" value="Unassembled WGS sequence"/>
</dbReference>
<comment type="caution">
    <text evidence="2">The sequence shown here is derived from an EMBL/GenBank/DDBJ whole genome shotgun (WGS) entry which is preliminary data.</text>
</comment>
<protein>
    <submittedName>
        <fullName evidence="2">Uncharacterized protein</fullName>
    </submittedName>
</protein>
<dbReference type="AlphaFoldDB" id="A0A124HDZ0"/>
<reference evidence="2 3" key="1">
    <citation type="submission" date="2015-10" db="EMBL/GenBank/DDBJ databases">
        <title>Draft genome sequence of Streptomyces yokosukanensis DSM 40224, type strain for the species Streptomyces yokosukanensis.</title>
        <authorList>
            <person name="Ruckert C."/>
            <person name="Winkler A."/>
            <person name="Kalinowski J."/>
            <person name="Kampfer P."/>
            <person name="Glaeser S."/>
        </authorList>
    </citation>
    <scope>NUCLEOTIDE SEQUENCE [LARGE SCALE GENOMIC DNA]</scope>
    <source>
        <strain evidence="2 3">DSM 40224</strain>
    </source>
</reference>
<dbReference type="EMBL" id="LMWN01000069">
    <property type="protein sequence ID" value="KUM99078.1"/>
    <property type="molecule type" value="Genomic_DNA"/>
</dbReference>
<sequence>MFGHSDGSGSAGVFGSSSQGPGVMGKGAAGQPGLLGATLSGSAVFARSEDGTGVEAQGTANGVLATATTGAGVFATASDAAGTALIANGTNAAALEGDVRVFGQLFKSGGGFQIDHPQDPEHRVLSHSFVESSERKNIYDGMAVLDDQGQETVTLPSWFTALNTDLRFQLTPLDAPAPNIHVARHDTGDGFDIRGGPPGLEVCWQVTGVRADAWALAHPLAEEEDKPAEEHGSYLHPEAFGEPAEKGVGYRRYPHLRRPTGTGTGADPAPSVRSVTPSVAAAGSRLEDPVVCAGGAPRCR</sequence>
<dbReference type="STRING" id="67386.AQI95_40965"/>
<accession>A0A124HDZ0</accession>
<proteinExistence type="predicted"/>
<organism evidence="2 3">
    <name type="scientific">Streptomyces yokosukanensis</name>
    <dbReference type="NCBI Taxonomy" id="67386"/>
    <lineage>
        <taxon>Bacteria</taxon>
        <taxon>Bacillati</taxon>
        <taxon>Actinomycetota</taxon>
        <taxon>Actinomycetes</taxon>
        <taxon>Kitasatosporales</taxon>
        <taxon>Streptomycetaceae</taxon>
        <taxon>Streptomyces</taxon>
    </lineage>
</organism>
<evidence type="ECO:0000313" key="3">
    <source>
        <dbReference type="Proteomes" id="UP000053127"/>
    </source>
</evidence>